<dbReference type="PANTHER" id="PTHR45947">
    <property type="entry name" value="SULFOQUINOVOSYL TRANSFERASE SQD2"/>
    <property type="match status" value="1"/>
</dbReference>
<sequence>MNKIKVMQVVTTDKLSGAEKVVLDIENNLDKDRFEALALCAGGELKDLYEKSGIKTYVADLSSLKPGEIKKFRSYLKENPVDILHGHDVKASIGAYIASKGLGIPVISHLHSSYPWLQGASPLKYIDRFYRKKYKLSIACSHMVKEHYLNYNKAVSEDNMKVLNNSFNFNELKEKVILPKKEMRSRLNIKENAFVFGFLGRLLDIKGADLLIDTFNKISKDIPESLLVIVGDGPEREKLESMVKNYGLDHKVLFEGYQKDVYSYLNLFDCFILPSKLEGLPMAVLEAMAMRVPVISTPVAGVKTLIKDGFNGIILKERDEANLYEAMIKVHSSEDNRVALAENAYKYLVENYNIDIYMGKLQKIYEGIR</sequence>
<evidence type="ECO:0000259" key="2">
    <source>
        <dbReference type="Pfam" id="PF13439"/>
    </source>
</evidence>
<dbReference type="Pfam" id="PF13439">
    <property type="entry name" value="Glyco_transf_4"/>
    <property type="match status" value="1"/>
</dbReference>
<gene>
    <name evidence="3" type="ORF">KQI89_11745</name>
</gene>
<feature type="domain" description="Glycosyltransferase subfamily 4-like N-terminal" evidence="2">
    <location>
        <begin position="16"/>
        <end position="166"/>
    </location>
</feature>
<accession>A0ABS6F1Q0</accession>
<feature type="domain" description="Glycosyl transferase family 1" evidence="1">
    <location>
        <begin position="180"/>
        <end position="346"/>
    </location>
</feature>
<name>A0ABS6F1Q0_9CLOT</name>
<evidence type="ECO:0000313" key="4">
    <source>
        <dbReference type="Proteomes" id="UP000736583"/>
    </source>
</evidence>
<dbReference type="Pfam" id="PF00534">
    <property type="entry name" value="Glycos_transf_1"/>
    <property type="match status" value="1"/>
</dbReference>
<dbReference type="PANTHER" id="PTHR45947:SF15">
    <property type="entry name" value="TEICHURONIC ACID BIOSYNTHESIS GLYCOSYLTRANSFERASE TUAC-RELATED"/>
    <property type="match status" value="1"/>
</dbReference>
<dbReference type="Proteomes" id="UP000736583">
    <property type="component" value="Unassembled WGS sequence"/>
</dbReference>
<protein>
    <submittedName>
        <fullName evidence="3">Glycosyltransferase</fullName>
    </submittedName>
</protein>
<comment type="caution">
    <text evidence="3">The sequence shown here is derived from an EMBL/GenBank/DDBJ whole genome shotgun (WGS) entry which is preliminary data.</text>
</comment>
<dbReference type="InterPro" id="IPR050194">
    <property type="entry name" value="Glycosyltransferase_grp1"/>
</dbReference>
<dbReference type="EMBL" id="JAHLQL010000004">
    <property type="protein sequence ID" value="MBU5592429.1"/>
    <property type="molecule type" value="Genomic_DNA"/>
</dbReference>
<organism evidence="3 4">
    <name type="scientific">Clostridium simiarum</name>
    <dbReference type="NCBI Taxonomy" id="2841506"/>
    <lineage>
        <taxon>Bacteria</taxon>
        <taxon>Bacillati</taxon>
        <taxon>Bacillota</taxon>
        <taxon>Clostridia</taxon>
        <taxon>Eubacteriales</taxon>
        <taxon>Clostridiaceae</taxon>
        <taxon>Clostridium</taxon>
    </lineage>
</organism>
<dbReference type="InterPro" id="IPR001296">
    <property type="entry name" value="Glyco_trans_1"/>
</dbReference>
<dbReference type="RefSeq" id="WP_216457215.1">
    <property type="nucleotide sequence ID" value="NZ_JAHLQL010000004.1"/>
</dbReference>
<proteinExistence type="predicted"/>
<dbReference type="InterPro" id="IPR028098">
    <property type="entry name" value="Glyco_trans_4-like_N"/>
</dbReference>
<dbReference type="CDD" id="cd03811">
    <property type="entry name" value="GT4_GT28_WabH-like"/>
    <property type="match status" value="1"/>
</dbReference>
<reference evidence="3 4" key="1">
    <citation type="submission" date="2021-06" db="EMBL/GenBank/DDBJ databases">
        <authorList>
            <person name="Sun Q."/>
            <person name="Li D."/>
        </authorList>
    </citation>
    <scope>NUCLEOTIDE SEQUENCE [LARGE SCALE GENOMIC DNA]</scope>
    <source>
        <strain evidence="3 4">MSJ-4</strain>
    </source>
</reference>
<evidence type="ECO:0000313" key="3">
    <source>
        <dbReference type="EMBL" id="MBU5592429.1"/>
    </source>
</evidence>
<keyword evidence="4" id="KW-1185">Reference proteome</keyword>
<evidence type="ECO:0000259" key="1">
    <source>
        <dbReference type="Pfam" id="PF00534"/>
    </source>
</evidence>